<feature type="signal peptide" evidence="3">
    <location>
        <begin position="1"/>
        <end position="22"/>
    </location>
</feature>
<dbReference type="CDD" id="cd08493">
    <property type="entry name" value="PBP2_DppA_like"/>
    <property type="match status" value="1"/>
</dbReference>
<name>A0A1W1VA25_9PAST</name>
<evidence type="ECO:0000259" key="4">
    <source>
        <dbReference type="Pfam" id="PF00496"/>
    </source>
</evidence>
<dbReference type="InterPro" id="IPR023765">
    <property type="entry name" value="SBP_5_CS"/>
</dbReference>
<dbReference type="Pfam" id="PF00496">
    <property type="entry name" value="SBP_bac_5"/>
    <property type="match status" value="1"/>
</dbReference>
<comment type="similarity">
    <text evidence="1">Belongs to the bacterial solute-binding protein 5 family.</text>
</comment>
<keyword evidence="2 3" id="KW-0732">Signal</keyword>
<accession>A0A1W1VA25</accession>
<gene>
    <name evidence="5" type="ORF">SAMN05660772_01483</name>
</gene>
<dbReference type="AlphaFoldDB" id="A0A1W1VA25"/>
<dbReference type="RefSeq" id="WP_084258107.1">
    <property type="nucleotide sequence ID" value="NZ_FWWV01000068.1"/>
</dbReference>
<dbReference type="InterPro" id="IPR039424">
    <property type="entry name" value="SBP_5"/>
</dbReference>
<dbReference type="Gene3D" id="3.10.105.10">
    <property type="entry name" value="Dipeptide-binding Protein, Domain 3"/>
    <property type="match status" value="1"/>
</dbReference>
<dbReference type="STRING" id="1122938.SAMN05660772_01483"/>
<keyword evidence="6" id="KW-1185">Reference proteome</keyword>
<dbReference type="PROSITE" id="PS01040">
    <property type="entry name" value="SBP_BACTERIAL_5"/>
    <property type="match status" value="1"/>
</dbReference>
<evidence type="ECO:0000313" key="6">
    <source>
        <dbReference type="Proteomes" id="UP000192408"/>
    </source>
</evidence>
<evidence type="ECO:0000256" key="3">
    <source>
        <dbReference type="SAM" id="SignalP"/>
    </source>
</evidence>
<proteinExistence type="inferred from homology"/>
<dbReference type="PANTHER" id="PTHR30290">
    <property type="entry name" value="PERIPLASMIC BINDING COMPONENT OF ABC TRANSPORTER"/>
    <property type="match status" value="1"/>
</dbReference>
<dbReference type="PANTHER" id="PTHR30290:SF38">
    <property type="entry name" value="D,D-DIPEPTIDE-BINDING PERIPLASMIC PROTEIN DDPA-RELATED"/>
    <property type="match status" value="1"/>
</dbReference>
<dbReference type="SUPFAM" id="SSF53850">
    <property type="entry name" value="Periplasmic binding protein-like II"/>
    <property type="match status" value="1"/>
</dbReference>
<dbReference type="Gene3D" id="3.90.76.10">
    <property type="entry name" value="Dipeptide-binding Protein, Domain 1"/>
    <property type="match status" value="1"/>
</dbReference>
<sequence>MKPTALFSLTALALSFSVAAQAAPHTLINCISNSPAQFSPAIINDANDFNASSQQVYDSLLAFKPGSTEIEPGLAERWEISEDGLSYTFYLRKGVKFHANKEFSPSRDFNADDVLFSYLRQADKDHPFHNVSNGTYFYFNWMALPKLLKSVEKVDDYTVKINLNKAYSPFLKIVAMDFLSIYSQEYADKMLVAGKAEAIDKTPIGTGPFVFQAYQLDQAIRYSANADYWRGKAAIDRLIFSITPDATARYAKLQTGACDVIDFPNIADIEEMKNNPKVRLFAKEGLNLAYIGINHRKAPLDNVKVRQALNYATDKQSIINVVYQGGSGVAAKNPFPPSVLGYNDTIEDYPFDLDKAKQLLVEAGYSDGFETEIWVQPVVRPSNPNPRRTAEILQADWAKIGIKAKLVTHEWADFNKRTREGEFFTGTYGWTSRNGDPDNFLSPLLGCENVGGTNYAGWCNAEFENLLQQAVATADDTQRAVLYRQALLIAKEQAPLIPLAHSINYVPTSLRVQNFRQSPFGYTAFYGVSLAD</sequence>
<protein>
    <submittedName>
        <fullName evidence="5">Dipeptide transport system substrate-binding protein</fullName>
    </submittedName>
</protein>
<feature type="chain" id="PRO_5012258285" evidence="3">
    <location>
        <begin position="23"/>
        <end position="532"/>
    </location>
</feature>
<dbReference type="Gene3D" id="3.40.190.10">
    <property type="entry name" value="Periplasmic binding protein-like II"/>
    <property type="match status" value="1"/>
</dbReference>
<evidence type="ECO:0000256" key="2">
    <source>
        <dbReference type="ARBA" id="ARBA00022729"/>
    </source>
</evidence>
<organism evidence="5 6">
    <name type="scientific">Pasteurella testudinis DSM 23072</name>
    <dbReference type="NCBI Taxonomy" id="1122938"/>
    <lineage>
        <taxon>Bacteria</taxon>
        <taxon>Pseudomonadati</taxon>
        <taxon>Pseudomonadota</taxon>
        <taxon>Gammaproteobacteria</taxon>
        <taxon>Pasteurellales</taxon>
        <taxon>Pasteurellaceae</taxon>
        <taxon>Pasteurella</taxon>
    </lineage>
</organism>
<dbReference type="GO" id="GO:0043190">
    <property type="term" value="C:ATP-binding cassette (ABC) transporter complex"/>
    <property type="evidence" value="ECO:0007669"/>
    <property type="project" value="InterPro"/>
</dbReference>
<dbReference type="GO" id="GO:1904680">
    <property type="term" value="F:peptide transmembrane transporter activity"/>
    <property type="evidence" value="ECO:0007669"/>
    <property type="project" value="TreeGrafter"/>
</dbReference>
<dbReference type="Proteomes" id="UP000192408">
    <property type="component" value="Unassembled WGS sequence"/>
</dbReference>
<feature type="domain" description="Solute-binding protein family 5" evidence="4">
    <location>
        <begin position="69"/>
        <end position="450"/>
    </location>
</feature>
<dbReference type="GO" id="GO:0042938">
    <property type="term" value="P:dipeptide transport"/>
    <property type="evidence" value="ECO:0007669"/>
    <property type="project" value="TreeGrafter"/>
</dbReference>
<dbReference type="EMBL" id="FWWV01000068">
    <property type="protein sequence ID" value="SMB90198.1"/>
    <property type="molecule type" value="Genomic_DNA"/>
</dbReference>
<dbReference type="InterPro" id="IPR030678">
    <property type="entry name" value="Peptide/Ni-bd"/>
</dbReference>
<dbReference type="InterPro" id="IPR000914">
    <property type="entry name" value="SBP_5_dom"/>
</dbReference>
<dbReference type="GO" id="GO:0030288">
    <property type="term" value="C:outer membrane-bounded periplasmic space"/>
    <property type="evidence" value="ECO:0007669"/>
    <property type="project" value="TreeGrafter"/>
</dbReference>
<dbReference type="FunFam" id="3.40.190.10:FF:000036">
    <property type="entry name" value="Dipeptide ABC transporter, substrate-binding protein"/>
    <property type="match status" value="1"/>
</dbReference>
<evidence type="ECO:0000313" key="5">
    <source>
        <dbReference type="EMBL" id="SMB90198.1"/>
    </source>
</evidence>
<reference evidence="6" key="1">
    <citation type="submission" date="2017-04" db="EMBL/GenBank/DDBJ databases">
        <authorList>
            <person name="Varghese N."/>
            <person name="Submissions S."/>
        </authorList>
    </citation>
    <scope>NUCLEOTIDE SEQUENCE [LARGE SCALE GENOMIC DNA]</scope>
    <source>
        <strain evidence="6">DSM 23072</strain>
    </source>
</reference>
<evidence type="ECO:0000256" key="1">
    <source>
        <dbReference type="ARBA" id="ARBA00005695"/>
    </source>
</evidence>
<dbReference type="PIRSF" id="PIRSF002741">
    <property type="entry name" value="MppA"/>
    <property type="match status" value="1"/>
</dbReference>